<dbReference type="GO" id="GO:0003700">
    <property type="term" value="F:DNA-binding transcription factor activity"/>
    <property type="evidence" value="ECO:0007669"/>
    <property type="project" value="InterPro"/>
</dbReference>
<dbReference type="PROSITE" id="PS01117">
    <property type="entry name" value="HTH_MARR_1"/>
    <property type="match status" value="1"/>
</dbReference>
<dbReference type="SMART" id="SM00347">
    <property type="entry name" value="HTH_MARR"/>
    <property type="match status" value="1"/>
</dbReference>
<dbReference type="GO" id="GO:0003677">
    <property type="term" value="F:DNA binding"/>
    <property type="evidence" value="ECO:0007669"/>
    <property type="project" value="UniProtKB-KW"/>
</dbReference>
<dbReference type="InterPro" id="IPR000835">
    <property type="entry name" value="HTH_MarR-typ"/>
</dbReference>
<dbReference type="InterPro" id="IPR036390">
    <property type="entry name" value="WH_DNA-bd_sf"/>
</dbReference>
<evidence type="ECO:0000313" key="6">
    <source>
        <dbReference type="EMBL" id="EME69289.1"/>
    </source>
</evidence>
<reference evidence="6 7" key="1">
    <citation type="journal article" date="2014" name="Genome Announc.">
        <title>Draft Genome Sequence of Magnetospirillum sp. Strain SO-1, a Freshwater Magnetotactic Bacterium Isolated from the Ol'khovka River, Russia.</title>
        <authorList>
            <person name="Grouzdev D.S."/>
            <person name="Dziuba M.V."/>
            <person name="Sukhacheva M.S."/>
            <person name="Mardanov A.V."/>
            <person name="Beletskiy A.V."/>
            <person name="Kuznetsov B.B."/>
            <person name="Skryabin K.G."/>
        </authorList>
    </citation>
    <scope>NUCLEOTIDE SEQUENCE [LARGE SCALE GENOMIC DNA]</scope>
    <source>
        <strain evidence="6 7">SO-1</strain>
    </source>
</reference>
<dbReference type="Proteomes" id="UP000011744">
    <property type="component" value="Unassembled WGS sequence"/>
</dbReference>
<keyword evidence="7" id="KW-1185">Reference proteome</keyword>
<dbReference type="PROSITE" id="PS50995">
    <property type="entry name" value="HTH_MARR_2"/>
    <property type="match status" value="1"/>
</dbReference>
<dbReference type="AlphaFoldDB" id="M3A9V3"/>
<accession>M3A9V3</accession>
<feature type="region of interest" description="Disordered" evidence="4">
    <location>
        <begin position="1"/>
        <end position="28"/>
    </location>
</feature>
<keyword evidence="1" id="KW-0805">Transcription regulation</keyword>
<dbReference type="PANTHER" id="PTHR42756">
    <property type="entry name" value="TRANSCRIPTIONAL REGULATOR, MARR"/>
    <property type="match status" value="1"/>
</dbReference>
<evidence type="ECO:0000256" key="4">
    <source>
        <dbReference type="SAM" id="MobiDB-lite"/>
    </source>
</evidence>
<dbReference type="InterPro" id="IPR023187">
    <property type="entry name" value="Tscrpt_reg_MarR-type_CS"/>
</dbReference>
<feature type="domain" description="HTH marR-type" evidence="5">
    <location>
        <begin position="1"/>
        <end position="79"/>
    </location>
</feature>
<evidence type="ECO:0000256" key="1">
    <source>
        <dbReference type="ARBA" id="ARBA00023015"/>
    </source>
</evidence>
<sequence length="100" mass="11379">MVSKGNITELSDRLERKGLIQRVPDPNDGRAQRVFLTQAGRDLVERMEPAHQGWLDEIMAAQSTTTLEKLHQTLGSFKADLPTMNQRHRGRRSATSHEEE</sequence>
<evidence type="ECO:0000256" key="3">
    <source>
        <dbReference type="ARBA" id="ARBA00023163"/>
    </source>
</evidence>
<organism evidence="6 7">
    <name type="scientific">Paramagnetospirillum caucaseum</name>
    <dbReference type="NCBI Taxonomy" id="1244869"/>
    <lineage>
        <taxon>Bacteria</taxon>
        <taxon>Pseudomonadati</taxon>
        <taxon>Pseudomonadota</taxon>
        <taxon>Alphaproteobacteria</taxon>
        <taxon>Rhodospirillales</taxon>
        <taxon>Magnetospirillaceae</taxon>
        <taxon>Paramagnetospirillum</taxon>
    </lineage>
</organism>
<dbReference type="Gene3D" id="1.10.10.10">
    <property type="entry name" value="Winged helix-like DNA-binding domain superfamily/Winged helix DNA-binding domain"/>
    <property type="match status" value="1"/>
</dbReference>
<gene>
    <name evidence="6" type="ORF">H261_14205</name>
</gene>
<dbReference type="PANTHER" id="PTHR42756:SF1">
    <property type="entry name" value="TRANSCRIPTIONAL REPRESSOR OF EMRAB OPERON"/>
    <property type="match status" value="1"/>
</dbReference>
<dbReference type="PRINTS" id="PR00598">
    <property type="entry name" value="HTHMARR"/>
</dbReference>
<keyword evidence="2" id="KW-0238">DNA-binding</keyword>
<dbReference type="STRING" id="1244869.H261_14205"/>
<evidence type="ECO:0000256" key="2">
    <source>
        <dbReference type="ARBA" id="ARBA00023125"/>
    </source>
</evidence>
<name>M3A9V3_9PROT</name>
<comment type="caution">
    <text evidence="6">The sequence shown here is derived from an EMBL/GenBank/DDBJ whole genome shotgun (WGS) entry which is preliminary data.</text>
</comment>
<dbReference type="InterPro" id="IPR036388">
    <property type="entry name" value="WH-like_DNA-bd_sf"/>
</dbReference>
<evidence type="ECO:0000313" key="7">
    <source>
        <dbReference type="Proteomes" id="UP000011744"/>
    </source>
</evidence>
<feature type="region of interest" description="Disordered" evidence="4">
    <location>
        <begin position="78"/>
        <end position="100"/>
    </location>
</feature>
<dbReference type="eggNOG" id="COG1846">
    <property type="taxonomic scope" value="Bacteria"/>
</dbReference>
<proteinExistence type="predicted"/>
<keyword evidence="3" id="KW-0804">Transcription</keyword>
<evidence type="ECO:0000259" key="5">
    <source>
        <dbReference type="PROSITE" id="PS50995"/>
    </source>
</evidence>
<dbReference type="Pfam" id="PF01047">
    <property type="entry name" value="MarR"/>
    <property type="match status" value="1"/>
</dbReference>
<protein>
    <submittedName>
        <fullName evidence="6">Transcriptional regulator</fullName>
    </submittedName>
</protein>
<dbReference type="EMBL" id="AONQ01000038">
    <property type="protein sequence ID" value="EME69289.1"/>
    <property type="molecule type" value="Genomic_DNA"/>
</dbReference>
<dbReference type="SUPFAM" id="SSF46785">
    <property type="entry name" value="Winged helix' DNA-binding domain"/>
    <property type="match status" value="1"/>
</dbReference>